<evidence type="ECO:0000313" key="3">
    <source>
        <dbReference type="Proteomes" id="UP001597182"/>
    </source>
</evidence>
<dbReference type="InterPro" id="IPR011009">
    <property type="entry name" value="Kinase-like_dom_sf"/>
</dbReference>
<dbReference type="EMBL" id="JBHTMB010000025">
    <property type="protein sequence ID" value="MFD1232480.1"/>
    <property type="molecule type" value="Genomic_DNA"/>
</dbReference>
<accession>A0ABW3VCN0</accession>
<dbReference type="CDD" id="cd05154">
    <property type="entry name" value="ACAD10_11_N-like"/>
    <property type="match status" value="1"/>
</dbReference>
<dbReference type="Gene3D" id="3.30.200.20">
    <property type="entry name" value="Phosphorylase Kinase, domain 1"/>
    <property type="match status" value="1"/>
</dbReference>
<sequence>MTAVVPADTAVPPDTVLDVLVEAGRLDARDRARPWALRQLAGGWSRHTWLLSAGDPEPGRAFVVRVKPPASLLDSDLEREYRLYATVAAAGVPVPTPHGIEHATDTPLGGSWFVMDWVPGSAPVTWLRRDREALEADWADGGRLGRDLVETIAGIHAIPAADLGFLGPPRSYADAVDRWARTYAEDRLVRDPVVEDAFAWLREREPDPVPPALVHGDYRIGNTMIHEGRIAAVVDWELAYLGDPRYDLGYAALDYLAGKFIEPGSALLEAVCDRDWFFRAYEQLRATTVDPEVVRSYSVLGALALICILLTGIRTYADGRTTDVRMAWNRYAVPGLRQDLVRLMGW</sequence>
<comment type="caution">
    <text evidence="2">The sequence shown here is derived from an EMBL/GenBank/DDBJ whole genome shotgun (WGS) entry which is preliminary data.</text>
</comment>
<reference evidence="3" key="1">
    <citation type="journal article" date="2019" name="Int. J. Syst. Evol. Microbiol.">
        <title>The Global Catalogue of Microorganisms (GCM) 10K type strain sequencing project: providing services to taxonomists for standard genome sequencing and annotation.</title>
        <authorList>
            <consortium name="The Broad Institute Genomics Platform"/>
            <consortium name="The Broad Institute Genome Sequencing Center for Infectious Disease"/>
            <person name="Wu L."/>
            <person name="Ma J."/>
        </authorList>
    </citation>
    <scope>NUCLEOTIDE SEQUENCE [LARGE SCALE GENOMIC DNA]</scope>
    <source>
        <strain evidence="3">CCUG 49018</strain>
    </source>
</reference>
<dbReference type="SUPFAM" id="SSF56112">
    <property type="entry name" value="Protein kinase-like (PK-like)"/>
    <property type="match status" value="1"/>
</dbReference>
<proteinExistence type="predicted"/>
<evidence type="ECO:0000313" key="2">
    <source>
        <dbReference type="EMBL" id="MFD1232480.1"/>
    </source>
</evidence>
<evidence type="ECO:0000259" key="1">
    <source>
        <dbReference type="Pfam" id="PF01636"/>
    </source>
</evidence>
<organism evidence="2 3">
    <name type="scientific">Pseudonocardia benzenivorans</name>
    <dbReference type="NCBI Taxonomy" id="228005"/>
    <lineage>
        <taxon>Bacteria</taxon>
        <taxon>Bacillati</taxon>
        <taxon>Actinomycetota</taxon>
        <taxon>Actinomycetes</taxon>
        <taxon>Pseudonocardiales</taxon>
        <taxon>Pseudonocardiaceae</taxon>
        <taxon>Pseudonocardia</taxon>
    </lineage>
</organism>
<dbReference type="RefSeq" id="WP_013673768.1">
    <property type="nucleotide sequence ID" value="NZ_BAABKS010000049.1"/>
</dbReference>
<dbReference type="Pfam" id="PF01636">
    <property type="entry name" value="APH"/>
    <property type="match status" value="1"/>
</dbReference>
<keyword evidence="3" id="KW-1185">Reference proteome</keyword>
<dbReference type="InterPro" id="IPR041726">
    <property type="entry name" value="ACAD10_11_N"/>
</dbReference>
<dbReference type="PANTHER" id="PTHR21310">
    <property type="entry name" value="AMINOGLYCOSIDE PHOSPHOTRANSFERASE-RELATED-RELATED"/>
    <property type="match status" value="1"/>
</dbReference>
<dbReference type="Proteomes" id="UP001597182">
    <property type="component" value="Unassembled WGS sequence"/>
</dbReference>
<dbReference type="InterPro" id="IPR002575">
    <property type="entry name" value="Aminoglycoside_PTrfase"/>
</dbReference>
<dbReference type="PANTHER" id="PTHR21310:SF40">
    <property type="entry name" value="AMINOGLYCOSIDE PHOSPHOTRANSFERASE DOMAIN-CONTAINING PROTEIN-RELATED"/>
    <property type="match status" value="1"/>
</dbReference>
<gene>
    <name evidence="2" type="ORF">ACFQ34_04220</name>
</gene>
<dbReference type="InterPro" id="IPR051678">
    <property type="entry name" value="AGP_Transferase"/>
</dbReference>
<protein>
    <submittedName>
        <fullName evidence="2">Phosphotransferase family protein</fullName>
    </submittedName>
</protein>
<name>A0ABW3VCN0_9PSEU</name>
<feature type="domain" description="Aminoglycoside phosphotransferase" evidence="1">
    <location>
        <begin position="37"/>
        <end position="275"/>
    </location>
</feature>
<dbReference type="Gene3D" id="3.90.1200.10">
    <property type="match status" value="1"/>
</dbReference>